<evidence type="ECO:0000259" key="2">
    <source>
        <dbReference type="Pfam" id="PF19572"/>
    </source>
</evidence>
<feature type="signal peptide" evidence="1">
    <location>
        <begin position="1"/>
        <end position="21"/>
    </location>
</feature>
<evidence type="ECO:0000256" key="1">
    <source>
        <dbReference type="SAM" id="SignalP"/>
    </source>
</evidence>
<gene>
    <name evidence="3" type="ORF">DI598_00970</name>
</gene>
<evidence type="ECO:0000313" key="3">
    <source>
        <dbReference type="EMBL" id="PZP52310.1"/>
    </source>
</evidence>
<accession>A0A2W5FF33</accession>
<evidence type="ECO:0000313" key="4">
    <source>
        <dbReference type="Proteomes" id="UP000249645"/>
    </source>
</evidence>
<dbReference type="Proteomes" id="UP000249645">
    <property type="component" value="Unassembled WGS sequence"/>
</dbReference>
<organism evidence="3 4">
    <name type="scientific">Pseudopedobacter saltans</name>
    <dbReference type="NCBI Taxonomy" id="151895"/>
    <lineage>
        <taxon>Bacteria</taxon>
        <taxon>Pseudomonadati</taxon>
        <taxon>Bacteroidota</taxon>
        <taxon>Sphingobacteriia</taxon>
        <taxon>Sphingobacteriales</taxon>
        <taxon>Sphingobacteriaceae</taxon>
        <taxon>Pseudopedobacter</taxon>
    </lineage>
</organism>
<dbReference type="AlphaFoldDB" id="A0A2W5FF33"/>
<proteinExistence type="predicted"/>
<protein>
    <recommendedName>
        <fullName evidence="2">Type IX secretion system protein PorV domain-containing protein</fullName>
    </recommendedName>
</protein>
<dbReference type="EMBL" id="QFOI01000007">
    <property type="protein sequence ID" value="PZP52310.1"/>
    <property type="molecule type" value="Genomic_DNA"/>
</dbReference>
<feature type="domain" description="Type IX secretion system protein PorV" evidence="2">
    <location>
        <begin position="23"/>
        <end position="257"/>
    </location>
</feature>
<comment type="caution">
    <text evidence="3">The sequence shown here is derived from an EMBL/GenBank/DDBJ whole genome shotgun (WGS) entry which is preliminary data.</text>
</comment>
<dbReference type="InterPro" id="IPR045741">
    <property type="entry name" value="PorV"/>
</dbReference>
<dbReference type="NCBIfam" id="NF033710">
    <property type="entry name" value="T9SS_OM_PorV"/>
    <property type="match status" value="1"/>
</dbReference>
<dbReference type="NCBIfam" id="NF033709">
    <property type="entry name" value="PorV_fam"/>
    <property type="match status" value="1"/>
</dbReference>
<keyword evidence="1" id="KW-0732">Signal</keyword>
<reference evidence="3 4" key="1">
    <citation type="submission" date="2017-11" db="EMBL/GenBank/DDBJ databases">
        <title>Infants hospitalized years apart are colonized by the same room-sourced microbial strains.</title>
        <authorList>
            <person name="Brooks B."/>
            <person name="Olm M.R."/>
            <person name="Firek B.A."/>
            <person name="Baker R."/>
            <person name="Thomas B.C."/>
            <person name="Morowitz M.J."/>
            <person name="Banfield J.F."/>
        </authorList>
    </citation>
    <scope>NUCLEOTIDE SEQUENCE [LARGE SCALE GENOMIC DNA]</scope>
    <source>
        <strain evidence="3">S2_009_000_R2_76</strain>
    </source>
</reference>
<feature type="chain" id="PRO_5016060088" description="Type IX secretion system protein PorV domain-containing protein" evidence="1">
    <location>
        <begin position="22"/>
        <end position="379"/>
    </location>
</feature>
<dbReference type="Pfam" id="PF19572">
    <property type="entry name" value="PorV"/>
    <property type="match status" value="1"/>
</dbReference>
<name>A0A2W5FF33_9SPHI</name>
<dbReference type="InterPro" id="IPR047799">
    <property type="entry name" value="T9SS_OM_PorV"/>
</dbReference>
<dbReference type="Gene3D" id="2.40.160.60">
    <property type="entry name" value="Outer membrane protein transport protein (OMPP1/FadL/TodX)"/>
    <property type="match status" value="1"/>
</dbReference>
<sequence length="379" mass="40933">MNRKHWLLGLSVFFLANQVKAQSSINVVSTSVPFLRISPDPRAGAMGDAGLALSPDANATFWNGAKTVFAESPGQVSLNYTPWLKDVAPDVYLMTLGAYGKLNDNQAIFGGVRYFNLGQMTLTDGGGYTLQTNRPREMSFEAGFAQKITEVFSAAATFRYINSNLASGTINGSTFKAGTAFAGDISLFYSNLDENGGGMTGALSLSNMGSKISYTNDPNSKQFLPANLGLGVANTWTLDELSKITATVNVNHMLAPAYPQVNSPMTNSDSLAVANYYNMGVFEGFSKSFSNKSYSASFGGEYSYNNQFFARAGYYYETKEAGNRKYLTAGVGIKYNMFDINFSYLAPSGSGLNRNPLSNTLRFGIIFDFGVFGNSSSDE</sequence>